<keyword evidence="1" id="KW-0804">Transcription</keyword>
<keyword evidence="1" id="KW-0539">Nucleus</keyword>
<dbReference type="InterPro" id="IPR040258">
    <property type="entry name" value="Spt16"/>
</dbReference>
<dbReference type="Gene3D" id="3.90.230.10">
    <property type="entry name" value="Creatinase/methionine aminopeptidase superfamily"/>
    <property type="match status" value="1"/>
</dbReference>
<feature type="region of interest" description="Disordered" evidence="2">
    <location>
        <begin position="449"/>
        <end position="487"/>
    </location>
</feature>
<dbReference type="Gene3D" id="3.40.350.10">
    <property type="entry name" value="Creatinase/prolidase N-terminal domain"/>
    <property type="match status" value="1"/>
</dbReference>
<comment type="subcellular location">
    <subcellularLocation>
        <location evidence="1">Nucleus</location>
    </subcellularLocation>
    <subcellularLocation>
        <location evidence="1">Chromosome</location>
    </subcellularLocation>
</comment>
<comment type="function">
    <text evidence="1">Component of the FACT complex, a general chromatin factor that acts to reorganize nucleosomes. The FACT complex is involved in multiple processes that require DNA as a template such as mRNA elongation, DNA replication and DNA repair. During transcription elongation the FACT complex acts as a histone chaperone that both destabilizes and restores nucleosomal structure. It facilitates the passage of RNA polymerase II and transcription by promoting the dissociation of one histone H2A-H2B dimer from the nucleosome, then subsequently promotes the reestablishment of the nucleosome following the passage of RNA polymerase II.</text>
</comment>
<feature type="compositionally biased region" description="Basic residues" evidence="2">
    <location>
        <begin position="526"/>
        <end position="537"/>
    </location>
</feature>
<accession>A0AAN7KJ86</accession>
<dbReference type="PANTHER" id="PTHR13980:SF18">
    <property type="entry name" value="FACT COMPLEX SUBUNIT SPT16"/>
    <property type="match status" value="1"/>
</dbReference>
<name>A0AAN7KJ86_9MYRT</name>
<dbReference type="GO" id="GO:0006368">
    <property type="term" value="P:transcription elongation by RNA polymerase II"/>
    <property type="evidence" value="ECO:0007669"/>
    <property type="project" value="TreeGrafter"/>
</dbReference>
<comment type="similarity">
    <text evidence="1">Belongs to the peptidase M24 family. SPT16 subfamily.</text>
</comment>
<dbReference type="Pfam" id="PF14826">
    <property type="entry name" value="FACT-Spt16_Nlob"/>
    <property type="match status" value="1"/>
</dbReference>
<evidence type="ECO:0000256" key="2">
    <source>
        <dbReference type="SAM" id="MobiDB-lite"/>
    </source>
</evidence>
<dbReference type="EMBL" id="JAXIOK010000006">
    <property type="protein sequence ID" value="KAK4768369.1"/>
    <property type="molecule type" value="Genomic_DNA"/>
</dbReference>
<evidence type="ECO:0000313" key="5">
    <source>
        <dbReference type="Proteomes" id="UP001345219"/>
    </source>
</evidence>
<feature type="compositionally biased region" description="Acidic residues" evidence="2">
    <location>
        <begin position="452"/>
        <end position="465"/>
    </location>
</feature>
<evidence type="ECO:0000259" key="3">
    <source>
        <dbReference type="SMART" id="SM01285"/>
    </source>
</evidence>
<keyword evidence="1" id="KW-0235">DNA replication</keyword>
<dbReference type="SMART" id="SM01285">
    <property type="entry name" value="FACT-Spt16_Nlob"/>
    <property type="match status" value="1"/>
</dbReference>
<dbReference type="Proteomes" id="UP001345219">
    <property type="component" value="Chromosome 3"/>
</dbReference>
<comment type="subunit">
    <text evidence="1">Component of the FACT complex.</text>
</comment>
<dbReference type="PANTHER" id="PTHR13980">
    <property type="entry name" value="CDC68 RELATED"/>
    <property type="match status" value="1"/>
</dbReference>
<keyword evidence="5" id="KW-1185">Reference proteome</keyword>
<dbReference type="AlphaFoldDB" id="A0AAN7KJ86"/>
<feature type="domain" description="FACT complex subunit SPT16 N-terminal lobe" evidence="3">
    <location>
        <begin position="18"/>
        <end position="184"/>
    </location>
</feature>
<feature type="compositionally biased region" description="Basic and acidic residues" evidence="2">
    <location>
        <begin position="466"/>
        <end position="479"/>
    </location>
</feature>
<keyword evidence="1" id="KW-0227">DNA damage</keyword>
<dbReference type="InterPro" id="IPR029148">
    <property type="entry name" value="FACT-SPT16_Nlobe"/>
</dbReference>
<dbReference type="GO" id="GO:0035101">
    <property type="term" value="C:FACT complex"/>
    <property type="evidence" value="ECO:0007669"/>
    <property type="project" value="UniProtKB-UniRule"/>
</dbReference>
<evidence type="ECO:0000313" key="4">
    <source>
        <dbReference type="EMBL" id="KAK4768369.1"/>
    </source>
</evidence>
<evidence type="ECO:0000256" key="1">
    <source>
        <dbReference type="RuleBase" id="RU367052"/>
    </source>
</evidence>
<feature type="region of interest" description="Disordered" evidence="2">
    <location>
        <begin position="507"/>
        <end position="537"/>
    </location>
</feature>
<dbReference type="FunFam" id="3.90.230.10:FF:000005">
    <property type="entry name" value="FACT complex subunit spt16"/>
    <property type="match status" value="1"/>
</dbReference>
<dbReference type="GO" id="GO:0031491">
    <property type="term" value="F:nucleosome binding"/>
    <property type="evidence" value="ECO:0007669"/>
    <property type="project" value="TreeGrafter"/>
</dbReference>
<sequence>MTSEQKGGGSGDRQSTSINLDRFKKRLKILYSHWNKWKSDLWNSSHVISMVCPPETAAEHLKSTALSMWLLGHKLEDTIMVFMETEMHILCSTENASILEALQGPAKEAIGVDCLLYVKGNRADKEPVLRLMDGLMENISKGTHISIPIVGPVAREASCGWVARIWTEKLRSLNFPLHDVVAGFSDLFAVKDHGEIMNVRKAAYMTDNMMKHRIIPEIEDVVDEEDDATHSWLTEKAQKAVSEAVLMVDKNLLMNPNGVGICFGPIFQSGGGFDIRLGNGASSTGLLQYGDAGVAIIALGCSYNGYCSVMARMMLFNADPRQTKAYNVLVTAEEAVIGSLRPGVKLGAVYQAAVSAVERESPELVPHLTETAGSSMGLEFLEPGWVIEARNERAVRQNMVFNVYLGFQDLQDGQSGCTFSMVLADTVVGVEETEVVTQRCSKLPKDVSYSFTEEDEEDEDEDEGMHEEKPTTFDGKETRGVAAIGQDTHKMISGDLTLEQWLDLEFPRVPKGPRSSRRPQQPKVPKGPRSRRRRWLG</sequence>
<protein>
    <recommendedName>
        <fullName evidence="1">FACT complex subunit</fullName>
    </recommendedName>
</protein>
<dbReference type="InterPro" id="IPR036005">
    <property type="entry name" value="Creatinase/aminopeptidase-like"/>
</dbReference>
<keyword evidence="1" id="KW-0234">DNA repair</keyword>
<dbReference type="Pfam" id="PF00557">
    <property type="entry name" value="Peptidase_M24"/>
    <property type="match status" value="1"/>
</dbReference>
<dbReference type="SUPFAM" id="SSF55920">
    <property type="entry name" value="Creatinase/aminopeptidase"/>
    <property type="match status" value="1"/>
</dbReference>
<dbReference type="InterPro" id="IPR029149">
    <property type="entry name" value="Creatin/AminoP/Spt16_N"/>
</dbReference>
<gene>
    <name evidence="4" type="ORF">SAY87_003510</name>
</gene>
<keyword evidence="1" id="KW-0158">Chromosome</keyword>
<dbReference type="GO" id="GO:0006281">
    <property type="term" value="P:DNA repair"/>
    <property type="evidence" value="ECO:0007669"/>
    <property type="project" value="UniProtKB-UniRule"/>
</dbReference>
<proteinExistence type="inferred from homology"/>
<comment type="caution">
    <text evidence="4">The sequence shown here is derived from an EMBL/GenBank/DDBJ whole genome shotgun (WGS) entry which is preliminary data.</text>
</comment>
<keyword evidence="1" id="KW-0805">Transcription regulation</keyword>
<dbReference type="InterPro" id="IPR000994">
    <property type="entry name" value="Pept_M24"/>
</dbReference>
<organism evidence="4 5">
    <name type="scientific">Trapa incisa</name>
    <dbReference type="NCBI Taxonomy" id="236973"/>
    <lineage>
        <taxon>Eukaryota</taxon>
        <taxon>Viridiplantae</taxon>
        <taxon>Streptophyta</taxon>
        <taxon>Embryophyta</taxon>
        <taxon>Tracheophyta</taxon>
        <taxon>Spermatophyta</taxon>
        <taxon>Magnoliopsida</taxon>
        <taxon>eudicotyledons</taxon>
        <taxon>Gunneridae</taxon>
        <taxon>Pentapetalae</taxon>
        <taxon>rosids</taxon>
        <taxon>malvids</taxon>
        <taxon>Myrtales</taxon>
        <taxon>Lythraceae</taxon>
        <taxon>Trapa</taxon>
    </lineage>
</organism>
<dbReference type="GO" id="GO:0006260">
    <property type="term" value="P:DNA replication"/>
    <property type="evidence" value="ECO:0007669"/>
    <property type="project" value="UniProtKB-KW"/>
</dbReference>
<reference evidence="4 5" key="1">
    <citation type="journal article" date="2023" name="Hortic Res">
        <title>Pangenome of water caltrop reveals structural variations and asymmetric subgenome divergence after allopolyploidization.</title>
        <authorList>
            <person name="Zhang X."/>
            <person name="Chen Y."/>
            <person name="Wang L."/>
            <person name="Yuan Y."/>
            <person name="Fang M."/>
            <person name="Shi L."/>
            <person name="Lu R."/>
            <person name="Comes H.P."/>
            <person name="Ma Y."/>
            <person name="Chen Y."/>
            <person name="Huang G."/>
            <person name="Zhou Y."/>
            <person name="Zheng Z."/>
            <person name="Qiu Y."/>
        </authorList>
    </citation>
    <scope>NUCLEOTIDE SEQUENCE [LARGE SCALE GENOMIC DNA]</scope>
    <source>
        <tissue evidence="4">Roots</tissue>
    </source>
</reference>